<evidence type="ECO:0000313" key="2">
    <source>
        <dbReference type="EMBL" id="KAL1021907.1"/>
    </source>
</evidence>
<dbReference type="Proteomes" id="UP001557470">
    <property type="component" value="Unassembled WGS sequence"/>
</dbReference>
<proteinExistence type="predicted"/>
<feature type="non-terminal residue" evidence="2">
    <location>
        <position position="1"/>
    </location>
</feature>
<dbReference type="AlphaFoldDB" id="A0ABD0Y9J9"/>
<feature type="region of interest" description="Disordered" evidence="1">
    <location>
        <begin position="1"/>
        <end position="20"/>
    </location>
</feature>
<sequence>FFPQETENPQSIEKAPARGVERARTLSPDLGFITNQDDHQAHYTNAIHRNCIKFLSIIPPMSATPTMMQTVPLPESPRLILLGPTSPTDQRWFVSVEGQVVSEGVSFVLGLAVVMSTYYNFNLQYQDNAACSLEFIQRICMGINPERGSKAYNGQAPSRKTGKMVQKKPSTVNPHVCTLIRKLNDFKWDFV</sequence>
<protein>
    <submittedName>
        <fullName evidence="2">Uncharacterized protein</fullName>
    </submittedName>
</protein>
<reference evidence="2 3" key="1">
    <citation type="submission" date="2024-06" db="EMBL/GenBank/DDBJ databases">
        <authorList>
            <person name="Pan Q."/>
            <person name="Wen M."/>
            <person name="Jouanno E."/>
            <person name="Zahm M."/>
            <person name="Klopp C."/>
            <person name="Cabau C."/>
            <person name="Louis A."/>
            <person name="Berthelot C."/>
            <person name="Parey E."/>
            <person name="Roest Crollius H."/>
            <person name="Montfort J."/>
            <person name="Robinson-Rechavi M."/>
            <person name="Bouchez O."/>
            <person name="Lampietro C."/>
            <person name="Lopez Roques C."/>
            <person name="Donnadieu C."/>
            <person name="Postlethwait J."/>
            <person name="Bobe J."/>
            <person name="Verreycken H."/>
            <person name="Guiguen Y."/>
        </authorList>
    </citation>
    <scope>NUCLEOTIDE SEQUENCE [LARGE SCALE GENOMIC DNA]</scope>
    <source>
        <strain evidence="2">Up_M1</strain>
        <tissue evidence="2">Testis</tissue>
    </source>
</reference>
<keyword evidence="3" id="KW-1185">Reference proteome</keyword>
<dbReference type="EMBL" id="JAGEUA010000001">
    <property type="protein sequence ID" value="KAL1021907.1"/>
    <property type="molecule type" value="Genomic_DNA"/>
</dbReference>
<gene>
    <name evidence="2" type="ORF">UPYG_G00019710</name>
</gene>
<accession>A0ABD0Y9J9</accession>
<dbReference type="PANTHER" id="PTHR31025:SF30">
    <property type="entry name" value="SI:DKEY-15H8.17"/>
    <property type="match status" value="1"/>
</dbReference>
<evidence type="ECO:0000313" key="3">
    <source>
        <dbReference type="Proteomes" id="UP001557470"/>
    </source>
</evidence>
<comment type="caution">
    <text evidence="2">The sequence shown here is derived from an EMBL/GenBank/DDBJ whole genome shotgun (WGS) entry which is preliminary data.</text>
</comment>
<name>A0ABD0Y9J9_UMBPY</name>
<dbReference type="PANTHER" id="PTHR31025">
    <property type="entry name" value="SI:CH211-196P9.1-RELATED"/>
    <property type="match status" value="1"/>
</dbReference>
<feature type="compositionally biased region" description="Polar residues" evidence="1">
    <location>
        <begin position="1"/>
        <end position="11"/>
    </location>
</feature>
<organism evidence="2 3">
    <name type="scientific">Umbra pygmaea</name>
    <name type="common">Eastern mudminnow</name>
    <dbReference type="NCBI Taxonomy" id="75934"/>
    <lineage>
        <taxon>Eukaryota</taxon>
        <taxon>Metazoa</taxon>
        <taxon>Chordata</taxon>
        <taxon>Craniata</taxon>
        <taxon>Vertebrata</taxon>
        <taxon>Euteleostomi</taxon>
        <taxon>Actinopterygii</taxon>
        <taxon>Neopterygii</taxon>
        <taxon>Teleostei</taxon>
        <taxon>Protacanthopterygii</taxon>
        <taxon>Esociformes</taxon>
        <taxon>Umbridae</taxon>
        <taxon>Umbra</taxon>
    </lineage>
</organism>
<evidence type="ECO:0000256" key="1">
    <source>
        <dbReference type="SAM" id="MobiDB-lite"/>
    </source>
</evidence>